<evidence type="ECO:0000259" key="2">
    <source>
        <dbReference type="PROSITE" id="PS51782"/>
    </source>
</evidence>
<dbReference type="InterPro" id="IPR018392">
    <property type="entry name" value="LysM"/>
</dbReference>
<evidence type="ECO:0000313" key="3">
    <source>
        <dbReference type="EMBL" id="KAK2186112.1"/>
    </source>
</evidence>
<gene>
    <name evidence="3" type="ORF">NP493_214g00014</name>
</gene>
<feature type="compositionally biased region" description="Basic and acidic residues" evidence="1">
    <location>
        <begin position="224"/>
        <end position="238"/>
    </location>
</feature>
<feature type="compositionally biased region" description="Basic and acidic residues" evidence="1">
    <location>
        <begin position="194"/>
        <end position="208"/>
    </location>
</feature>
<dbReference type="Gene3D" id="3.10.350.10">
    <property type="entry name" value="LysM domain"/>
    <property type="match status" value="1"/>
</dbReference>
<dbReference type="InterPro" id="IPR036779">
    <property type="entry name" value="LysM_dom_sf"/>
</dbReference>
<feature type="region of interest" description="Disordered" evidence="1">
    <location>
        <begin position="163"/>
        <end position="238"/>
    </location>
</feature>
<dbReference type="PANTHER" id="PTHR20932:SF8">
    <property type="entry name" value="LD22649P"/>
    <property type="match status" value="1"/>
</dbReference>
<comment type="caution">
    <text evidence="3">The sequence shown here is derived from an EMBL/GenBank/DDBJ whole genome shotgun (WGS) entry which is preliminary data.</text>
</comment>
<proteinExistence type="predicted"/>
<organism evidence="3 4">
    <name type="scientific">Ridgeia piscesae</name>
    <name type="common">Tubeworm</name>
    <dbReference type="NCBI Taxonomy" id="27915"/>
    <lineage>
        <taxon>Eukaryota</taxon>
        <taxon>Metazoa</taxon>
        <taxon>Spiralia</taxon>
        <taxon>Lophotrochozoa</taxon>
        <taxon>Annelida</taxon>
        <taxon>Polychaeta</taxon>
        <taxon>Sedentaria</taxon>
        <taxon>Canalipalpata</taxon>
        <taxon>Sabellida</taxon>
        <taxon>Siboglinidae</taxon>
        <taxon>Ridgeia</taxon>
    </lineage>
</organism>
<keyword evidence="4" id="KW-1185">Reference proteome</keyword>
<feature type="domain" description="LysM" evidence="2">
    <location>
        <begin position="38"/>
        <end position="82"/>
    </location>
</feature>
<dbReference type="InterPro" id="IPR045030">
    <property type="entry name" value="LYSM1-4"/>
</dbReference>
<protein>
    <recommendedName>
        <fullName evidence="2">LysM domain-containing protein</fullName>
    </recommendedName>
</protein>
<reference evidence="3" key="1">
    <citation type="journal article" date="2023" name="Mol. Biol. Evol.">
        <title>Third-Generation Sequencing Reveals the Adaptive Role of the Epigenome in Three Deep-Sea Polychaetes.</title>
        <authorList>
            <person name="Perez M."/>
            <person name="Aroh O."/>
            <person name="Sun Y."/>
            <person name="Lan Y."/>
            <person name="Juniper S.K."/>
            <person name="Young C.R."/>
            <person name="Angers B."/>
            <person name="Qian P.Y."/>
        </authorList>
    </citation>
    <scope>NUCLEOTIDE SEQUENCE</scope>
    <source>
        <strain evidence="3">R07B-5</strain>
    </source>
</reference>
<feature type="compositionally biased region" description="Basic and acidic residues" evidence="1">
    <location>
        <begin position="163"/>
        <end position="174"/>
    </location>
</feature>
<dbReference type="PANTHER" id="PTHR20932">
    <property type="entry name" value="LYSM AND PUTATIVE PEPTIDOGLYCAN-BINDING DOMAIN-CONTAINING PROTEIN"/>
    <property type="match status" value="1"/>
</dbReference>
<accession>A0AAD9P0Y3</accession>
<dbReference type="SUPFAM" id="SSF54106">
    <property type="entry name" value="LysM domain"/>
    <property type="match status" value="1"/>
</dbReference>
<dbReference type="AlphaFoldDB" id="A0AAD9P0Y3"/>
<dbReference type="PROSITE" id="PS51782">
    <property type="entry name" value="LYSM"/>
    <property type="match status" value="1"/>
</dbReference>
<evidence type="ECO:0000313" key="4">
    <source>
        <dbReference type="Proteomes" id="UP001209878"/>
    </source>
</evidence>
<dbReference type="SMART" id="SM00257">
    <property type="entry name" value="LysM"/>
    <property type="match status" value="1"/>
</dbReference>
<evidence type="ECO:0000256" key="1">
    <source>
        <dbReference type="SAM" id="MobiDB-lite"/>
    </source>
</evidence>
<dbReference type="EMBL" id="JAODUO010000212">
    <property type="protein sequence ID" value="KAK2186112.1"/>
    <property type="molecule type" value="Genomic_DNA"/>
</dbReference>
<dbReference type="CDD" id="cd00118">
    <property type="entry name" value="LysM"/>
    <property type="match status" value="1"/>
</dbReference>
<sequence>MAECGSYDSETVGLGHLFRSRPKYGTTAHTVHRDDVYVKHKVKPEETLQGIALSYGVTIEQIKRVNNLWTNDSLFLRSHIHIPVPRTPANENIANGQESADPPCAILDSQDEIVSIDDLRRTKESNAKSENAECPSLPPLSSKDFLSKFDTSLAQIRSSVEKLEEKSNFPDDPHNPLSHLPMRQHTNNSRHRVYNRDSSDMEVSREPDLLIVSARGRQRTPRWSAEDLERKQDDLFEL</sequence>
<name>A0AAD9P0Y3_RIDPI</name>
<dbReference type="Proteomes" id="UP001209878">
    <property type="component" value="Unassembled WGS sequence"/>
</dbReference>
<dbReference type="Pfam" id="PF01476">
    <property type="entry name" value="LysM"/>
    <property type="match status" value="1"/>
</dbReference>